<dbReference type="AlphaFoldDB" id="A0A915J0S1"/>
<keyword evidence="4" id="KW-1185">Reference proteome</keyword>
<evidence type="ECO:0000313" key="5">
    <source>
        <dbReference type="WBParaSite" id="nRc.2.0.1.t19699-RA"/>
    </source>
</evidence>
<comment type="subcellular location">
    <subcellularLocation>
        <location evidence="1">Endoplasmic reticulum lumen</location>
    </subcellularLocation>
</comment>
<evidence type="ECO:0000256" key="2">
    <source>
        <dbReference type="ARBA" id="ARBA00045690"/>
    </source>
</evidence>
<dbReference type="GO" id="GO:0005788">
    <property type="term" value="C:endoplasmic reticulum lumen"/>
    <property type="evidence" value="ECO:0007669"/>
    <property type="project" value="UniProtKB-SubCell"/>
</dbReference>
<evidence type="ECO:0000256" key="1">
    <source>
        <dbReference type="ARBA" id="ARBA00004319"/>
    </source>
</evidence>
<dbReference type="PANTHER" id="PTHR12203:SF122">
    <property type="entry name" value="GLYCOSYL TRANSFERASE CAP10 DOMAIN-CONTAINING PROTEIN"/>
    <property type="match status" value="1"/>
</dbReference>
<dbReference type="OMA" id="VEMWEDQ"/>
<dbReference type="InterPro" id="IPR006598">
    <property type="entry name" value="CAP10"/>
</dbReference>
<dbReference type="PANTHER" id="PTHR12203">
    <property type="entry name" value="KDEL LYS-ASP-GLU-LEU CONTAINING - RELATED"/>
    <property type="match status" value="1"/>
</dbReference>
<dbReference type="InterPro" id="IPR051091">
    <property type="entry name" value="O-Glucosyltr/Glycosyltrsf_90"/>
</dbReference>
<dbReference type="Pfam" id="PF05686">
    <property type="entry name" value="Glyco_transf_90"/>
    <property type="match status" value="1"/>
</dbReference>
<sequence>MCRLSFDVLDLKNGSYIVRCMVHGFCKKLNFRITVNGIHLGNSPFNIEGHFNDDRCSCPVDLEKFYENLYCPNSYDQLDQDLSLWPKNSVPFASALDSALKRWAVRPESHSFCHYMIFDNKLYRKCHGRYVGFKMFTDSIFQSLLRKVKLPNTEFLFNLGDWPLEAAGNVPMMSWCGSGSSKDIVLPSYEITEATLEMMARRNIDIISILGAESPKWDEKIDRAIWRGRDSSQERLILVQMARNRPDLIEANITRFFFFRDLIDVYGPEVPHMPFQDFFKYKFVVNMDGTVAAYRFAFLLAGTSLVFKQTSNYYEHFYKLLKPWVHYVPVEFDLSDLIERIEWAKNNQEEAQKIVSNARKFVAENLLPSNILCYYAKTIQKYTELLETIPEEVPSDMEEVKMPNFHQCSCKPQDKAPFPKEEL</sequence>
<organism evidence="4 5">
    <name type="scientific">Romanomermis culicivorax</name>
    <name type="common">Nematode worm</name>
    <dbReference type="NCBI Taxonomy" id="13658"/>
    <lineage>
        <taxon>Eukaryota</taxon>
        <taxon>Metazoa</taxon>
        <taxon>Ecdysozoa</taxon>
        <taxon>Nematoda</taxon>
        <taxon>Enoplea</taxon>
        <taxon>Dorylaimia</taxon>
        <taxon>Mermithida</taxon>
        <taxon>Mermithoidea</taxon>
        <taxon>Mermithidae</taxon>
        <taxon>Romanomermis</taxon>
    </lineage>
</organism>
<protein>
    <submittedName>
        <fullName evidence="5">Glycosyl transferase CAP10 domain-containing protein</fullName>
    </submittedName>
</protein>
<dbReference type="Proteomes" id="UP000887565">
    <property type="component" value="Unplaced"/>
</dbReference>
<dbReference type="WBParaSite" id="nRc.2.0.1.t19699-RA">
    <property type="protein sequence ID" value="nRc.2.0.1.t19699-RA"/>
    <property type="gene ID" value="nRc.2.0.1.g19699"/>
</dbReference>
<evidence type="ECO:0000313" key="4">
    <source>
        <dbReference type="Proteomes" id="UP000887565"/>
    </source>
</evidence>
<dbReference type="GO" id="GO:0046527">
    <property type="term" value="F:glucosyltransferase activity"/>
    <property type="evidence" value="ECO:0007669"/>
    <property type="project" value="TreeGrafter"/>
</dbReference>
<evidence type="ECO:0000259" key="3">
    <source>
        <dbReference type="SMART" id="SM00672"/>
    </source>
</evidence>
<proteinExistence type="predicted"/>
<accession>A0A915J0S1</accession>
<dbReference type="SMART" id="SM00672">
    <property type="entry name" value="CAP10"/>
    <property type="match status" value="1"/>
</dbReference>
<name>A0A915J0S1_ROMCU</name>
<feature type="domain" description="Glycosyl transferase CAP10" evidence="3">
    <location>
        <begin position="149"/>
        <end position="389"/>
    </location>
</feature>
<comment type="function">
    <text evidence="2">Protein O-glucosyltransferase. Catalyzes the reaction that attaches glucose through an O-glycosidic linkage to a conserved serine residue found in the consensus sequence C-X-S-X-[PA]-C in epidermal growth factor-like repeats. Regulates Notch signaling by glucosylating Notch in the ER, glucosylation is required for the correct folding and cleavage of Notch.</text>
</comment>
<reference evidence="5" key="1">
    <citation type="submission" date="2022-11" db="UniProtKB">
        <authorList>
            <consortium name="WormBaseParasite"/>
        </authorList>
    </citation>
    <scope>IDENTIFICATION</scope>
</reference>